<comment type="caution">
    <text evidence="1">The sequence shown here is derived from an EMBL/GenBank/DDBJ whole genome shotgun (WGS) entry which is preliminary data.</text>
</comment>
<name>A0A016SL15_9BILA</name>
<protein>
    <submittedName>
        <fullName evidence="1">Uncharacterized protein</fullName>
    </submittedName>
</protein>
<dbReference type="EMBL" id="JARK01001547">
    <property type="protein sequence ID" value="EYB91022.1"/>
    <property type="molecule type" value="Genomic_DNA"/>
</dbReference>
<keyword evidence="2" id="KW-1185">Reference proteome</keyword>
<reference evidence="2" key="1">
    <citation type="journal article" date="2015" name="Nat. Genet.">
        <title>The genome and transcriptome of the zoonotic hookworm Ancylostoma ceylanicum identify infection-specific gene families.</title>
        <authorList>
            <person name="Schwarz E.M."/>
            <person name="Hu Y."/>
            <person name="Antoshechkin I."/>
            <person name="Miller M.M."/>
            <person name="Sternberg P.W."/>
            <person name="Aroian R.V."/>
        </authorList>
    </citation>
    <scope>NUCLEOTIDE SEQUENCE</scope>
    <source>
        <strain evidence="2">HY135</strain>
    </source>
</reference>
<dbReference type="AlphaFoldDB" id="A0A016SL15"/>
<evidence type="ECO:0000313" key="1">
    <source>
        <dbReference type="EMBL" id="EYB91022.1"/>
    </source>
</evidence>
<dbReference type="Proteomes" id="UP000024635">
    <property type="component" value="Unassembled WGS sequence"/>
</dbReference>
<accession>A0A016SL15</accession>
<proteinExistence type="predicted"/>
<evidence type="ECO:0000313" key="2">
    <source>
        <dbReference type="Proteomes" id="UP000024635"/>
    </source>
</evidence>
<organism evidence="1 2">
    <name type="scientific">Ancylostoma ceylanicum</name>
    <dbReference type="NCBI Taxonomy" id="53326"/>
    <lineage>
        <taxon>Eukaryota</taxon>
        <taxon>Metazoa</taxon>
        <taxon>Ecdysozoa</taxon>
        <taxon>Nematoda</taxon>
        <taxon>Chromadorea</taxon>
        <taxon>Rhabditida</taxon>
        <taxon>Rhabditina</taxon>
        <taxon>Rhabditomorpha</taxon>
        <taxon>Strongyloidea</taxon>
        <taxon>Ancylostomatidae</taxon>
        <taxon>Ancylostomatinae</taxon>
        <taxon>Ancylostoma</taxon>
    </lineage>
</organism>
<gene>
    <name evidence="1" type="primary">Acey_s0211.g2194</name>
    <name evidence="1" type="ORF">Y032_0211g2194</name>
</gene>
<sequence length="182" mass="20470">MRRHLNETKIQICKWMQSEKLIGTMDFGSVTQVPPHISSYSARSQPSLKLATIEKHLGQKINALWIHRYCGTVRTNLDCRCGQNASSAFLAEISVSHVKIVHLMSESFPQCATFLCLPSGDIRLLHLLLGKCSFTLSIVEPIPDQPLFNVVIGYAHQDNIILQFSSKNAFLNSRANFIWNEG</sequence>